<dbReference type="GO" id="GO:0006270">
    <property type="term" value="P:DNA replication initiation"/>
    <property type="evidence" value="ECO:0007669"/>
    <property type="project" value="TreeGrafter"/>
</dbReference>
<dbReference type="CDD" id="cd17731">
    <property type="entry name" value="BRCT_TopBP1_rpt2_like"/>
    <property type="match status" value="1"/>
</dbReference>
<dbReference type="PANTHER" id="PTHR13561">
    <property type="entry name" value="DNA REPLICATION REGULATOR DPB11-RELATED"/>
    <property type="match status" value="1"/>
</dbReference>
<dbReference type="SMART" id="SM00292">
    <property type="entry name" value="BRCT"/>
    <property type="match status" value="1"/>
</dbReference>
<dbReference type="InterPro" id="IPR036420">
    <property type="entry name" value="BRCT_dom_sf"/>
</dbReference>
<feature type="non-terminal residue" evidence="3">
    <location>
        <position position="205"/>
    </location>
</feature>
<keyword evidence="4" id="KW-1185">Reference proteome</keyword>
<accession>A0A0C2C803</accession>
<dbReference type="GO" id="GO:0033314">
    <property type="term" value="P:mitotic DNA replication checkpoint signaling"/>
    <property type="evidence" value="ECO:0007669"/>
    <property type="project" value="TreeGrafter"/>
</dbReference>
<dbReference type="AlphaFoldDB" id="A0A0C2C803"/>
<dbReference type="InterPro" id="IPR059215">
    <property type="entry name" value="BRCT2_TopBP1-like"/>
</dbReference>
<feature type="domain" description="BRCT" evidence="2">
    <location>
        <begin position="139"/>
        <end position="205"/>
    </location>
</feature>
<reference evidence="3 4" key="1">
    <citation type="submission" date="2013-12" db="EMBL/GenBank/DDBJ databases">
        <title>Draft genome of the parsitic nematode Ancylostoma duodenale.</title>
        <authorList>
            <person name="Mitreva M."/>
        </authorList>
    </citation>
    <scope>NUCLEOTIDE SEQUENCE [LARGE SCALE GENOMIC DNA]</scope>
    <source>
        <strain evidence="3 4">Zhejiang</strain>
    </source>
</reference>
<dbReference type="Gene3D" id="3.40.50.10190">
    <property type="entry name" value="BRCT domain"/>
    <property type="match status" value="3"/>
</dbReference>
<name>A0A0C2C803_9BILA</name>
<dbReference type="CDD" id="cd00027">
    <property type="entry name" value="BRCT"/>
    <property type="match status" value="1"/>
</dbReference>
<dbReference type="OrthoDB" id="251770at2759"/>
<evidence type="ECO:0000259" key="2">
    <source>
        <dbReference type="PROSITE" id="PS50172"/>
    </source>
</evidence>
<dbReference type="SUPFAM" id="SSF52113">
    <property type="entry name" value="BRCT domain"/>
    <property type="match status" value="2"/>
</dbReference>
<protein>
    <submittedName>
        <fullName evidence="3">BRCA1 protein</fullName>
    </submittedName>
</protein>
<dbReference type="PANTHER" id="PTHR13561:SF20">
    <property type="entry name" value="DNA TOPOISOMERASE 2-BINDING PROTEIN 1"/>
    <property type="match status" value="1"/>
</dbReference>
<dbReference type="Pfam" id="PF21298">
    <property type="entry name" value="TopBP1_BRCT0"/>
    <property type="match status" value="1"/>
</dbReference>
<dbReference type="GO" id="GO:0007095">
    <property type="term" value="P:mitotic G2 DNA damage checkpoint signaling"/>
    <property type="evidence" value="ECO:0007669"/>
    <property type="project" value="TreeGrafter"/>
</dbReference>
<dbReference type="PROSITE" id="PS50172">
    <property type="entry name" value="BRCT"/>
    <property type="match status" value="1"/>
</dbReference>
<evidence type="ECO:0000313" key="4">
    <source>
        <dbReference type="Proteomes" id="UP000054047"/>
    </source>
</evidence>
<dbReference type="InterPro" id="IPR049542">
    <property type="entry name" value="TopBP1-like_BRCT0"/>
</dbReference>
<evidence type="ECO:0000256" key="1">
    <source>
        <dbReference type="ARBA" id="ARBA00022737"/>
    </source>
</evidence>
<dbReference type="EMBL" id="KN743659">
    <property type="protein sequence ID" value="KIH52433.1"/>
    <property type="molecule type" value="Genomic_DNA"/>
</dbReference>
<dbReference type="Proteomes" id="UP000054047">
    <property type="component" value="Unassembled WGS sequence"/>
</dbReference>
<evidence type="ECO:0000313" key="3">
    <source>
        <dbReference type="EMBL" id="KIH52433.1"/>
    </source>
</evidence>
<gene>
    <name evidence="3" type="ORF">ANCDUO_17468</name>
</gene>
<dbReference type="InterPro" id="IPR001357">
    <property type="entry name" value="BRCT_dom"/>
</dbReference>
<dbReference type="Pfam" id="PF12738">
    <property type="entry name" value="PTCB-BRCT"/>
    <property type="match status" value="2"/>
</dbReference>
<keyword evidence="1" id="KW-0677">Repeat</keyword>
<organism evidence="3 4">
    <name type="scientific">Ancylostoma duodenale</name>
    <dbReference type="NCBI Taxonomy" id="51022"/>
    <lineage>
        <taxon>Eukaryota</taxon>
        <taxon>Metazoa</taxon>
        <taxon>Ecdysozoa</taxon>
        <taxon>Nematoda</taxon>
        <taxon>Chromadorea</taxon>
        <taxon>Rhabditida</taxon>
        <taxon>Rhabditina</taxon>
        <taxon>Rhabditomorpha</taxon>
        <taxon>Strongyloidea</taxon>
        <taxon>Ancylostomatidae</taxon>
        <taxon>Ancylostomatinae</taxon>
        <taxon>Ancylostoma</taxon>
    </lineage>
</organism>
<proteinExistence type="predicted"/>
<sequence>MNEFGVGAVWMSEEKALQVSSTDESFYFLAAFRGRAFEHLKKLGVNLYGAHVVRQTLSSGGSLPRWDFPVYALNLTGACVCFTGLPLEKRDELKAKINYMNGVVSPGLTEKVTHLVTEYCDSQSKKYTVITATGVGGDERMDIARLIELNGGRFSGDMKRNECTHLIADQTKGTKYKKAREWGSIKIVRASWLRKSVQAGYVLPE</sequence>